<feature type="compositionally biased region" description="Low complexity" evidence="1">
    <location>
        <begin position="109"/>
        <end position="121"/>
    </location>
</feature>
<sequence length="190" mass="20214">DQGRGGEASDRHEGPEMLGKAFQASVFSIDRERELEEAAKAVEAPPERPRKAALEAARLEKPKAVEEPVRPLERNIHLTSALAGELTGDLAAAYSQRSFQESGCASARATPATSAPSSWPACRRPGLPGAEASAAEVGFRGQRARRPRDDRRPARPRRKRAGAAACSGRTAASSCCTAARTGKMLDALVR</sequence>
<reference evidence="2" key="1">
    <citation type="submission" date="2023-10" db="EMBL/GenBank/DDBJ databases">
        <authorList>
            <person name="Chen Y."/>
            <person name="Shah S."/>
            <person name="Dougan E. K."/>
            <person name="Thang M."/>
            <person name="Chan C."/>
        </authorList>
    </citation>
    <scope>NUCLEOTIDE SEQUENCE [LARGE SCALE GENOMIC DNA]</scope>
</reference>
<comment type="caution">
    <text evidence="2">The sequence shown here is derived from an EMBL/GenBank/DDBJ whole genome shotgun (WGS) entry which is preliminary data.</text>
</comment>
<feature type="compositionally biased region" description="Basic and acidic residues" evidence="1">
    <location>
        <begin position="1"/>
        <end position="15"/>
    </location>
</feature>
<name>A0ABN9TUE6_9DINO</name>
<dbReference type="EMBL" id="CAUYUJ010015097">
    <property type="protein sequence ID" value="CAK0849847.1"/>
    <property type="molecule type" value="Genomic_DNA"/>
</dbReference>
<accession>A0ABN9TUE6</accession>
<proteinExistence type="predicted"/>
<protein>
    <submittedName>
        <fullName evidence="2">Uncharacterized protein</fullName>
    </submittedName>
</protein>
<feature type="non-terminal residue" evidence="2">
    <location>
        <position position="1"/>
    </location>
</feature>
<evidence type="ECO:0000256" key="1">
    <source>
        <dbReference type="SAM" id="MobiDB-lite"/>
    </source>
</evidence>
<gene>
    <name evidence="2" type="ORF">PCOR1329_LOCUS42438</name>
</gene>
<dbReference type="Proteomes" id="UP001189429">
    <property type="component" value="Unassembled WGS sequence"/>
</dbReference>
<feature type="region of interest" description="Disordered" evidence="1">
    <location>
        <begin position="1"/>
        <end position="20"/>
    </location>
</feature>
<evidence type="ECO:0000313" key="3">
    <source>
        <dbReference type="Proteomes" id="UP001189429"/>
    </source>
</evidence>
<keyword evidence="3" id="KW-1185">Reference proteome</keyword>
<evidence type="ECO:0000313" key="2">
    <source>
        <dbReference type="EMBL" id="CAK0849847.1"/>
    </source>
</evidence>
<feature type="region of interest" description="Disordered" evidence="1">
    <location>
        <begin position="109"/>
        <end position="166"/>
    </location>
</feature>
<organism evidence="2 3">
    <name type="scientific">Prorocentrum cordatum</name>
    <dbReference type="NCBI Taxonomy" id="2364126"/>
    <lineage>
        <taxon>Eukaryota</taxon>
        <taxon>Sar</taxon>
        <taxon>Alveolata</taxon>
        <taxon>Dinophyceae</taxon>
        <taxon>Prorocentrales</taxon>
        <taxon>Prorocentraceae</taxon>
        <taxon>Prorocentrum</taxon>
    </lineage>
</organism>